<organism evidence="5 6">
    <name type="scientific">Paralimibaculum aggregatum</name>
    <dbReference type="NCBI Taxonomy" id="3036245"/>
    <lineage>
        <taxon>Bacteria</taxon>
        <taxon>Pseudomonadati</taxon>
        <taxon>Pseudomonadota</taxon>
        <taxon>Alphaproteobacteria</taxon>
        <taxon>Rhodobacterales</taxon>
        <taxon>Paracoccaceae</taxon>
        <taxon>Paralimibaculum</taxon>
    </lineage>
</organism>
<reference evidence="5 6" key="1">
    <citation type="submission" date="2023-04" db="EMBL/GenBank/DDBJ databases">
        <title>Marinoamorphus aggregata gen. nov., sp. Nov., isolate from tissue of brittle star Ophioplocus japonicus.</title>
        <authorList>
            <person name="Kawano K."/>
            <person name="Sawayama S."/>
            <person name="Nakagawa S."/>
        </authorList>
    </citation>
    <scope>NUCLEOTIDE SEQUENCE [LARGE SCALE GENOMIC DNA]</scope>
    <source>
        <strain evidence="5 6">NKW23</strain>
    </source>
</reference>
<keyword evidence="6" id="KW-1185">Reference proteome</keyword>
<evidence type="ECO:0000313" key="5">
    <source>
        <dbReference type="EMBL" id="GMG84325.1"/>
    </source>
</evidence>
<dbReference type="PANTHER" id="PTHR36510:SF1">
    <property type="entry name" value="GLUTAMATE--CYSTEINE LIGASE 2-RELATED"/>
    <property type="match status" value="1"/>
</dbReference>
<dbReference type="PANTHER" id="PTHR36510">
    <property type="entry name" value="GLUTAMATE--CYSTEINE LIGASE 2-RELATED"/>
    <property type="match status" value="1"/>
</dbReference>
<gene>
    <name evidence="5" type="ORF">LNKW23_35400</name>
</gene>
<evidence type="ECO:0000256" key="1">
    <source>
        <dbReference type="ARBA" id="ARBA00022598"/>
    </source>
</evidence>
<evidence type="ECO:0000256" key="2">
    <source>
        <dbReference type="ARBA" id="ARBA00022741"/>
    </source>
</evidence>
<dbReference type="SUPFAM" id="SSF55931">
    <property type="entry name" value="Glutamine synthetase/guanido kinase"/>
    <property type="match status" value="1"/>
</dbReference>
<name>A0ABQ6LS16_9RHOB</name>
<evidence type="ECO:0000256" key="3">
    <source>
        <dbReference type="ARBA" id="ARBA00022840"/>
    </source>
</evidence>
<comment type="function">
    <text evidence="4">ATP-dependent carboxylate-amine ligase which exhibits weak glutamate--cysteine ligase activity.</text>
</comment>
<dbReference type="Pfam" id="PF04107">
    <property type="entry name" value="GCS2"/>
    <property type="match status" value="1"/>
</dbReference>
<dbReference type="InterPro" id="IPR014746">
    <property type="entry name" value="Gln_synth/guanido_kin_cat_dom"/>
</dbReference>
<dbReference type="GO" id="GO:0016874">
    <property type="term" value="F:ligase activity"/>
    <property type="evidence" value="ECO:0007669"/>
    <property type="project" value="UniProtKB-KW"/>
</dbReference>
<dbReference type="EC" id="6.3.2.2" evidence="4"/>
<dbReference type="InterPro" id="IPR050141">
    <property type="entry name" value="GCL_type2/YbdK_subfam"/>
</dbReference>
<dbReference type="RefSeq" id="WP_285673351.1">
    <property type="nucleotide sequence ID" value="NZ_BSYI01000034.1"/>
</dbReference>
<keyword evidence="1 4" id="KW-0436">Ligase</keyword>
<dbReference type="Gene3D" id="3.30.590.20">
    <property type="match status" value="1"/>
</dbReference>
<dbReference type="InterPro" id="IPR011793">
    <property type="entry name" value="YbdK"/>
</dbReference>
<protein>
    <recommendedName>
        <fullName evidence="4">Putative glutamate--cysteine ligase 2</fullName>
        <ecNumber evidence="4">6.3.2.2</ecNumber>
    </recommendedName>
    <alternativeName>
        <fullName evidence="4">Gamma-glutamylcysteine synthetase 2</fullName>
        <shortName evidence="4">GCS 2</shortName>
        <shortName evidence="4">Gamma-GCS 2</shortName>
    </alternativeName>
</protein>
<dbReference type="EMBL" id="BSYI01000034">
    <property type="protein sequence ID" value="GMG84325.1"/>
    <property type="molecule type" value="Genomic_DNA"/>
</dbReference>
<comment type="similarity">
    <text evidence="4">Belongs to the glutamate--cysteine ligase type 2 family. YbdK subfamily.</text>
</comment>
<dbReference type="NCBIfam" id="NF010039">
    <property type="entry name" value="PRK13515.1"/>
    <property type="match status" value="1"/>
</dbReference>
<sequence length="376" mass="42197">MIDRPSFTIGIEEEYLIVDRESRDLVREPTPDFLVALAEEIGEKVSPEYLQCQVEVGTGVHQRVGYAAAELATLRRGVAAAAEAHGYAPIAASTHPFAKWREQSHTRKPRYDALQDDLGLTVRRMLICGCHVHIGIEDEDLRIDLMNQVAYFLPHLLALTCSSPFWEGTDTKLASYRLTVFDALPRTGLPDQMSSHAEYRRMVGHLVSAGCIEDATKIWWDVRPSDKFPTLEQRVTDVCSRLEDAVTVAALYQSVLAYLYRLRARNQRWRIYPATLIGENRWRAQRYGCAGRLIDHGRGELAPVGDLIEEIIDLVGADAEDLGCRRELVHARRIAERGSSAMRQRAVRAEAEKAGASREEALCAVVDALIEDFVPD</sequence>
<evidence type="ECO:0000313" key="6">
    <source>
        <dbReference type="Proteomes" id="UP001239909"/>
    </source>
</evidence>
<comment type="catalytic activity">
    <reaction evidence="4">
        <text>L-cysteine + L-glutamate + ATP = gamma-L-glutamyl-L-cysteine + ADP + phosphate + H(+)</text>
        <dbReference type="Rhea" id="RHEA:13285"/>
        <dbReference type="ChEBI" id="CHEBI:15378"/>
        <dbReference type="ChEBI" id="CHEBI:29985"/>
        <dbReference type="ChEBI" id="CHEBI:30616"/>
        <dbReference type="ChEBI" id="CHEBI:35235"/>
        <dbReference type="ChEBI" id="CHEBI:43474"/>
        <dbReference type="ChEBI" id="CHEBI:58173"/>
        <dbReference type="ChEBI" id="CHEBI:456216"/>
        <dbReference type="EC" id="6.3.2.2"/>
    </reaction>
</comment>
<dbReference type="Proteomes" id="UP001239909">
    <property type="component" value="Unassembled WGS sequence"/>
</dbReference>
<accession>A0ABQ6LS16</accession>
<dbReference type="HAMAP" id="MF_01609">
    <property type="entry name" value="Glu_cys_ligase_2"/>
    <property type="match status" value="1"/>
</dbReference>
<keyword evidence="3 4" id="KW-0067">ATP-binding</keyword>
<comment type="caution">
    <text evidence="5">The sequence shown here is derived from an EMBL/GenBank/DDBJ whole genome shotgun (WGS) entry which is preliminary data.</text>
</comment>
<keyword evidence="2 4" id="KW-0547">Nucleotide-binding</keyword>
<dbReference type="NCBIfam" id="TIGR02050">
    <property type="entry name" value="gshA_cyan_rel"/>
    <property type="match status" value="1"/>
</dbReference>
<proteinExistence type="inferred from homology"/>
<evidence type="ECO:0000256" key="4">
    <source>
        <dbReference type="HAMAP-Rule" id="MF_01609"/>
    </source>
</evidence>
<dbReference type="InterPro" id="IPR006336">
    <property type="entry name" value="GCS2"/>
</dbReference>